<organism evidence="2 3">
    <name type="scientific">Skeletonema marinoi</name>
    <dbReference type="NCBI Taxonomy" id="267567"/>
    <lineage>
        <taxon>Eukaryota</taxon>
        <taxon>Sar</taxon>
        <taxon>Stramenopiles</taxon>
        <taxon>Ochrophyta</taxon>
        <taxon>Bacillariophyta</taxon>
        <taxon>Coscinodiscophyceae</taxon>
        <taxon>Thalassiosirophycidae</taxon>
        <taxon>Thalassiosirales</taxon>
        <taxon>Skeletonemataceae</taxon>
        <taxon>Skeletonema</taxon>
        <taxon>Skeletonema marinoi-dohrnii complex</taxon>
    </lineage>
</organism>
<evidence type="ECO:0000313" key="3">
    <source>
        <dbReference type="Proteomes" id="UP001224775"/>
    </source>
</evidence>
<feature type="transmembrane region" description="Helical" evidence="1">
    <location>
        <begin position="320"/>
        <end position="344"/>
    </location>
</feature>
<evidence type="ECO:0000256" key="1">
    <source>
        <dbReference type="SAM" id="Phobius"/>
    </source>
</evidence>
<evidence type="ECO:0000313" key="2">
    <source>
        <dbReference type="EMBL" id="KAK1741404.1"/>
    </source>
</evidence>
<accession>A0AAD9DCY1</accession>
<dbReference type="PANTHER" id="PTHR33876:SF4">
    <property type="entry name" value="CHLOROPLAST PROTEIN FOR GROWTH AND FERTILITY 2"/>
    <property type="match status" value="1"/>
</dbReference>
<gene>
    <name evidence="2" type="ORF">QTG54_007882</name>
</gene>
<evidence type="ECO:0008006" key="4">
    <source>
        <dbReference type="Google" id="ProtNLM"/>
    </source>
</evidence>
<dbReference type="Proteomes" id="UP001224775">
    <property type="component" value="Unassembled WGS sequence"/>
</dbReference>
<name>A0AAD9DCY1_9STRA</name>
<keyword evidence="1" id="KW-0812">Transmembrane</keyword>
<feature type="transmembrane region" description="Helical" evidence="1">
    <location>
        <begin position="83"/>
        <end position="101"/>
    </location>
</feature>
<keyword evidence="3" id="KW-1185">Reference proteome</keyword>
<comment type="caution">
    <text evidence="2">The sequence shown here is derived from an EMBL/GenBank/DDBJ whole genome shotgun (WGS) entry which is preliminary data.</text>
</comment>
<reference evidence="2" key="1">
    <citation type="submission" date="2023-06" db="EMBL/GenBank/DDBJ databases">
        <title>Survivors Of The Sea: Transcriptome response of Skeletonema marinoi to long-term dormancy.</title>
        <authorList>
            <person name="Pinder M.I.M."/>
            <person name="Kourtchenko O."/>
            <person name="Robertson E.K."/>
            <person name="Larsson T."/>
            <person name="Maumus F."/>
            <person name="Osuna-Cruz C.M."/>
            <person name="Vancaester E."/>
            <person name="Stenow R."/>
            <person name="Vandepoele K."/>
            <person name="Ploug H."/>
            <person name="Bruchert V."/>
            <person name="Godhe A."/>
            <person name="Topel M."/>
        </authorList>
    </citation>
    <scope>NUCLEOTIDE SEQUENCE</scope>
    <source>
        <strain evidence="2">R05AC</strain>
    </source>
</reference>
<feature type="transmembrane region" description="Helical" evidence="1">
    <location>
        <begin position="287"/>
        <end position="308"/>
    </location>
</feature>
<dbReference type="InterPro" id="IPR052776">
    <property type="entry name" value="Chloro_ReproSupport/MetalTrans"/>
</dbReference>
<dbReference type="PANTHER" id="PTHR33876">
    <property type="entry name" value="UNNAMED PRODUCT"/>
    <property type="match status" value="1"/>
</dbReference>
<keyword evidence="1" id="KW-0472">Membrane</keyword>
<proteinExistence type="predicted"/>
<feature type="transmembrane region" description="Helical" evidence="1">
    <location>
        <begin position="45"/>
        <end position="71"/>
    </location>
</feature>
<dbReference type="EMBL" id="JATAAI010000013">
    <property type="protein sequence ID" value="KAK1741404.1"/>
    <property type="molecule type" value="Genomic_DNA"/>
</dbReference>
<sequence length="391" mass="41901">MSEAIQLATTGLLMGFIHVLAGPDHLSALATLSGTNVRSDNNYVHSFLLGIKWGLGHAFGLIIVGAILIAIDIPVNNGSVSNTLEAFVGVFMLALGAYGMHKAFRHRSSVIPIELVELPSPNENLHKIVEHDEEDYEDSANPRSSILCEMTQVLNEDSERWLDVSLKSTAKGKVVEGTLEEMEDEDDVESRIFKAARSIGKMTELGGSFMSVPMNSLQRLSSSIKSVSSVDSGSNLLKKSPSQLLLERHEEMLEQFGGTDNGSSSCKAEHTHEDIVPTSRRTCTTGALAVLTGLVHGVAGPGGVLGIIPAVQLRDPYLSSIYLGTFCFTSCLVMGGFAAFYGTFSKWLAGGGDGSTHRVFLVEVGSASLSIFVGLIWIILLSVGKLEDIFP</sequence>
<protein>
    <recommendedName>
        <fullName evidence="4">Nickel/cobalt efflux system</fullName>
    </recommendedName>
</protein>
<keyword evidence="1" id="KW-1133">Transmembrane helix</keyword>
<feature type="transmembrane region" description="Helical" evidence="1">
    <location>
        <begin position="364"/>
        <end position="383"/>
    </location>
</feature>
<dbReference type="AlphaFoldDB" id="A0AAD9DCY1"/>